<reference evidence="2 3" key="1">
    <citation type="submission" date="2012-01" db="EMBL/GenBank/DDBJ databases">
        <title>Complete sequence of chromosome of Clostridium pasteurianum BC1.</title>
        <authorList>
            <consortium name="US DOE Joint Genome Institute"/>
            <person name="Lucas S."/>
            <person name="Han J."/>
            <person name="Lapidus A."/>
            <person name="Cheng J.-F."/>
            <person name="Goodwin L."/>
            <person name="Pitluck S."/>
            <person name="Peters L."/>
            <person name="Mikhailova N."/>
            <person name="Teshima H."/>
            <person name="Detter J.C."/>
            <person name="Han C."/>
            <person name="Tapia R."/>
            <person name="Land M."/>
            <person name="Hauser L."/>
            <person name="Kyrpides N."/>
            <person name="Ivanova N."/>
            <person name="Pagani I."/>
            <person name="Dunn J."/>
            <person name="Taghavi S."/>
            <person name="Francis A."/>
            <person name="van der Lelie D."/>
            <person name="Woyke T."/>
        </authorList>
    </citation>
    <scope>NUCLEOTIDE SEQUENCE [LARGE SCALE GENOMIC DNA]</scope>
    <source>
        <strain evidence="2 3">BC1</strain>
    </source>
</reference>
<feature type="transmembrane region" description="Helical" evidence="1">
    <location>
        <begin position="24"/>
        <end position="44"/>
    </location>
</feature>
<evidence type="ECO:0000313" key="2">
    <source>
        <dbReference type="EMBL" id="AGK95852.1"/>
    </source>
</evidence>
<accession>R4JYE7</accession>
<name>R4JYE7_CLOPA</name>
<keyword evidence="1" id="KW-1133">Transmembrane helix</keyword>
<evidence type="ECO:0000313" key="3">
    <source>
        <dbReference type="Proteomes" id="UP000013523"/>
    </source>
</evidence>
<dbReference type="RefSeq" id="WP_015614176.1">
    <property type="nucleotide sequence ID" value="NC_021182.1"/>
</dbReference>
<dbReference type="HOGENOM" id="CLU_2408074_0_0_9"/>
<dbReference type="Proteomes" id="UP000013523">
    <property type="component" value="Chromosome"/>
</dbReference>
<proteinExistence type="predicted"/>
<dbReference type="KEGG" id="cpas:Clopa_0828"/>
<organism evidence="2 3">
    <name type="scientific">Clostridium pasteurianum BC1</name>
    <dbReference type="NCBI Taxonomy" id="86416"/>
    <lineage>
        <taxon>Bacteria</taxon>
        <taxon>Bacillati</taxon>
        <taxon>Bacillota</taxon>
        <taxon>Clostridia</taxon>
        <taxon>Eubacteriales</taxon>
        <taxon>Clostridiaceae</taxon>
        <taxon>Clostridium</taxon>
    </lineage>
</organism>
<gene>
    <name evidence="2" type="ORF">Clopa_0828</name>
</gene>
<dbReference type="AlphaFoldDB" id="R4JYE7"/>
<dbReference type="PATRIC" id="fig|86416.3.peg.819"/>
<keyword evidence="1" id="KW-0812">Transmembrane</keyword>
<keyword evidence="3" id="KW-1185">Reference proteome</keyword>
<keyword evidence="1" id="KW-0472">Membrane</keyword>
<sequence>MNLVEIIFNYFVMKKELNFKFSKYNYKLIFTSIGIIVLSVIFDLSINNILLKYASEVLLFLIWAALSVRRRDINMLLYIVTKGKKGKLKNEN</sequence>
<dbReference type="EMBL" id="CP003261">
    <property type="protein sequence ID" value="AGK95852.1"/>
    <property type="molecule type" value="Genomic_DNA"/>
</dbReference>
<feature type="transmembrane region" description="Helical" evidence="1">
    <location>
        <begin position="50"/>
        <end position="68"/>
    </location>
</feature>
<evidence type="ECO:0000256" key="1">
    <source>
        <dbReference type="SAM" id="Phobius"/>
    </source>
</evidence>
<protein>
    <submittedName>
        <fullName evidence="2">Uncharacterized protein</fullName>
    </submittedName>
</protein>